<organism evidence="1 2">
    <name type="scientific">Durusdinium trenchii</name>
    <dbReference type="NCBI Taxonomy" id="1381693"/>
    <lineage>
        <taxon>Eukaryota</taxon>
        <taxon>Sar</taxon>
        <taxon>Alveolata</taxon>
        <taxon>Dinophyceae</taxon>
        <taxon>Suessiales</taxon>
        <taxon>Symbiodiniaceae</taxon>
        <taxon>Durusdinium</taxon>
    </lineage>
</organism>
<comment type="caution">
    <text evidence="1">The sequence shown here is derived from an EMBL/GenBank/DDBJ whole genome shotgun (WGS) entry which is preliminary data.</text>
</comment>
<name>A0ABP0R6D0_9DINO</name>
<gene>
    <name evidence="1" type="ORF">SCF082_LOCUS44954</name>
</gene>
<evidence type="ECO:0000313" key="2">
    <source>
        <dbReference type="Proteomes" id="UP001642464"/>
    </source>
</evidence>
<keyword evidence="2" id="KW-1185">Reference proteome</keyword>
<accession>A0ABP0R6D0</accession>
<dbReference type="EMBL" id="CAXAMM010040832">
    <property type="protein sequence ID" value="CAK9095719.1"/>
    <property type="molecule type" value="Genomic_DNA"/>
</dbReference>
<reference evidence="1 2" key="1">
    <citation type="submission" date="2024-02" db="EMBL/GenBank/DDBJ databases">
        <authorList>
            <person name="Chen Y."/>
            <person name="Shah S."/>
            <person name="Dougan E. K."/>
            <person name="Thang M."/>
            <person name="Chan C."/>
        </authorList>
    </citation>
    <scope>NUCLEOTIDE SEQUENCE [LARGE SCALE GENOMIC DNA]</scope>
</reference>
<sequence length="1036" mass="112703">MVAFNSQKETAFGYFYALVNNSPDDEPVTPPDGIPVTCSPLKVFDSSDNANPMVFNLTFDPPCAACGEADIFVDAWLDVLGFDHQPLFAQELTFASYDGSLPNCLGSWAVAYDENLNFYSSPLKPLAGSPNMCVVDWLGVFQSTFDYNDPTFRVIYLLEPNLIANPPTTIYVDDADKAVVDHIITIDELTHPLFVIKDFDVEDKYDALSNPVAAEKNEYKATIVLEEGIYNNVFDITGNGADSQSTGETCSFPDQVELVLGTGWTDINPPTDECIKVCTRVGSAGGNPQTATYICDDDYVVGGSPADNRGALSLDDVGNCGIENANDFTMELSVRVTFDQDFPSVTSPTELAYCFHEGLTFGYGTGECQVTIDPRPMVLDLDYTLCVVKQKTVQGDTVGQELTQLIVAMEEEPGAEMEACPGFEPTAKMVIPISITGFSADKLDKLIGVEGLDAPGPYSTGEQDAFFAMLPVKTVNGDDVELVEDSVEYPCNNQDNVICFKIRTLTCQPVTPNPDGTCAFTHEGFADIEVETCCEIAELKRTVVPEQDDYPEDECPTPDDKVVVTPDFDVEFIGTCPTANPNTDDLYLNDDIVLEVSIAGRPGDDDDISVTLTIDEIFMTLYDSEGAFAGSFPFSRQAKSQLMDNRASSYSYDAHFCRTAPTWDNVANTPNTLSIVPGFANPPTGNNFCLPFYRVGKNYGGIGNDYQNTVTGTTGSWTSDYTDDNKGYTECQHIGQRNVDRFVFIPNEWVYDRMEDLSGTLNVTVVATLTGCTTPDLDRRRLRDGDRELQDGGVPQVIEVSRSFTIINDDNIANCAGKAKSACKPKNGCFWAKYDADGVKADSTGMCTTEATLNTYSCTSLFNDGACKKHAGCAWSGNQCITKPTQCSDHTVKKPCNKANFGGKCAWFNQQCMLQSEVLSQPCSSYPKGQMCKKSTSKCKIQNNKCVDDAAAQAVTTCEDYPSNVKDAKKKCNRDVFKVDAGGCVHVPGSGNFCQALDDVECAGQSKNVCKGALARKCKWKSVNGAPKACVEKSSN</sequence>
<proteinExistence type="predicted"/>
<evidence type="ECO:0000313" key="1">
    <source>
        <dbReference type="EMBL" id="CAK9095719.1"/>
    </source>
</evidence>
<protein>
    <submittedName>
        <fullName evidence="1">Uncharacterized protein</fullName>
    </submittedName>
</protein>
<dbReference type="Proteomes" id="UP001642464">
    <property type="component" value="Unassembled WGS sequence"/>
</dbReference>